<dbReference type="EMBL" id="UZAH01026530">
    <property type="protein sequence ID" value="VDO82020.1"/>
    <property type="molecule type" value="Genomic_DNA"/>
</dbReference>
<evidence type="ECO:0000313" key="2">
    <source>
        <dbReference type="Proteomes" id="UP000050761"/>
    </source>
</evidence>
<organism evidence="2 3">
    <name type="scientific">Heligmosomoides polygyrus</name>
    <name type="common">Parasitic roundworm</name>
    <dbReference type="NCBI Taxonomy" id="6339"/>
    <lineage>
        <taxon>Eukaryota</taxon>
        <taxon>Metazoa</taxon>
        <taxon>Ecdysozoa</taxon>
        <taxon>Nematoda</taxon>
        <taxon>Chromadorea</taxon>
        <taxon>Rhabditida</taxon>
        <taxon>Rhabditina</taxon>
        <taxon>Rhabditomorpha</taxon>
        <taxon>Strongyloidea</taxon>
        <taxon>Heligmosomidae</taxon>
        <taxon>Heligmosomoides</taxon>
    </lineage>
</organism>
<reference evidence="3" key="2">
    <citation type="submission" date="2019-09" db="UniProtKB">
        <authorList>
            <consortium name="WormBaseParasite"/>
        </authorList>
    </citation>
    <scope>IDENTIFICATION</scope>
</reference>
<accession>A0A3P7Y362</accession>
<keyword evidence="2" id="KW-1185">Reference proteome</keyword>
<protein>
    <submittedName>
        <fullName evidence="3">Secreted protein</fullName>
    </submittedName>
</protein>
<evidence type="ECO:0000313" key="3">
    <source>
        <dbReference type="WBParaSite" id="HPBE_0000973601-mRNA-1"/>
    </source>
</evidence>
<accession>A0A183FPY6</accession>
<proteinExistence type="predicted"/>
<sequence>MALTSSSNAHLGLTGALRLVVSSPPSPDYWRRGVVALWCAFELTRVVFAFTRSAYAEIDMQITDRRLPANLTTFCCF</sequence>
<evidence type="ECO:0000313" key="1">
    <source>
        <dbReference type="EMBL" id="VDO82020.1"/>
    </source>
</evidence>
<dbReference type="WBParaSite" id="HPBE_0000973601-mRNA-1">
    <property type="protein sequence ID" value="HPBE_0000973601-mRNA-1"/>
    <property type="gene ID" value="HPBE_0000973601"/>
</dbReference>
<name>A0A183FPY6_HELPZ</name>
<dbReference type="AlphaFoldDB" id="A0A183FPY6"/>
<gene>
    <name evidence="1" type="ORF">HPBE_LOCUS9737</name>
</gene>
<dbReference type="Proteomes" id="UP000050761">
    <property type="component" value="Unassembled WGS sequence"/>
</dbReference>
<reference evidence="1 2" key="1">
    <citation type="submission" date="2018-11" db="EMBL/GenBank/DDBJ databases">
        <authorList>
            <consortium name="Pathogen Informatics"/>
        </authorList>
    </citation>
    <scope>NUCLEOTIDE SEQUENCE [LARGE SCALE GENOMIC DNA]</scope>
</reference>